<gene>
    <name evidence="1" type="ORF">HMPREF0576_1311</name>
</gene>
<dbReference type="Proteomes" id="UP000003343">
    <property type="component" value="Unassembled WGS sequence"/>
</dbReference>
<evidence type="ECO:0000313" key="2">
    <source>
        <dbReference type="Proteomes" id="UP000003343"/>
    </source>
</evidence>
<sequence length="49" mass="5768">MVIDAFLRNRIENPSKNFGTVLEVPMTPALSSTWSYHWGYFWSPLWHLA</sequence>
<keyword evidence="2" id="KW-1185">Reference proteome</keyword>
<accession>E6M4S1</accession>
<evidence type="ECO:0000313" key="1">
    <source>
        <dbReference type="EMBL" id="EFU81469.1"/>
    </source>
</evidence>
<organism evidence="1 2">
    <name type="scientific">Mobiluncus holmesii ATCC 35242</name>
    <dbReference type="NCBI Taxonomy" id="887899"/>
    <lineage>
        <taxon>Bacteria</taxon>
        <taxon>Bacillati</taxon>
        <taxon>Actinomycetota</taxon>
        <taxon>Actinomycetes</taxon>
        <taxon>Actinomycetales</taxon>
        <taxon>Actinomycetaceae</taxon>
        <taxon>Mobiluncus</taxon>
    </lineage>
</organism>
<dbReference type="HOGENOM" id="CLU_3137757_0_0_11"/>
<proteinExistence type="predicted"/>
<name>E6M4S1_9ACTO</name>
<reference evidence="1 2" key="1">
    <citation type="submission" date="2010-12" db="EMBL/GenBank/DDBJ databases">
        <authorList>
            <person name="Muzny D."/>
            <person name="Qin X."/>
            <person name="Deng J."/>
            <person name="Jiang H."/>
            <person name="Liu Y."/>
            <person name="Qu J."/>
            <person name="Song X.-Z."/>
            <person name="Zhang L."/>
            <person name="Thornton R."/>
            <person name="Coyle M."/>
            <person name="Francisco L."/>
            <person name="Jackson L."/>
            <person name="Javaid M."/>
            <person name="Korchina V."/>
            <person name="Kovar C."/>
            <person name="Mata R."/>
            <person name="Mathew T."/>
            <person name="Ngo R."/>
            <person name="Nguyen L."/>
            <person name="Nguyen N."/>
            <person name="Okwuonu G."/>
            <person name="Ongeri F."/>
            <person name="Pham C."/>
            <person name="Simmons D."/>
            <person name="Wilczek-Boney K."/>
            <person name="Hale W."/>
            <person name="Jakkamsetti A."/>
            <person name="Pham P."/>
            <person name="Ruth R."/>
            <person name="San Lucas F."/>
            <person name="Warren J."/>
            <person name="Zhang J."/>
            <person name="Zhao Z."/>
            <person name="Zhou C."/>
            <person name="Zhu D."/>
            <person name="Lee S."/>
            <person name="Bess C."/>
            <person name="Blankenburg K."/>
            <person name="Forbes L."/>
            <person name="Fu Q."/>
            <person name="Gubbala S."/>
            <person name="Hirani K."/>
            <person name="Jayaseelan J.C."/>
            <person name="Lara F."/>
            <person name="Munidasa M."/>
            <person name="Palculict T."/>
            <person name="Patil S."/>
            <person name="Pu L.-L."/>
            <person name="Saada N."/>
            <person name="Tang L."/>
            <person name="Weissenberger G."/>
            <person name="Zhu Y."/>
            <person name="Hemphill L."/>
            <person name="Shang Y."/>
            <person name="Youmans B."/>
            <person name="Ayvaz T."/>
            <person name="Ross M."/>
            <person name="Santibanez J."/>
            <person name="Aqrawi P."/>
            <person name="Gross S."/>
            <person name="Joshi V."/>
            <person name="Fowler G."/>
            <person name="Nazareth L."/>
            <person name="Reid J."/>
            <person name="Worley K."/>
            <person name="Petrosino J."/>
            <person name="Highlander S."/>
            <person name="Gibbs R."/>
        </authorList>
    </citation>
    <scope>NUCLEOTIDE SEQUENCE [LARGE SCALE GENOMIC DNA]</scope>
    <source>
        <strain evidence="1 2">ATCC 35242</strain>
    </source>
</reference>
<dbReference type="EMBL" id="AEPZ01000010">
    <property type="protein sequence ID" value="EFU81469.1"/>
    <property type="molecule type" value="Genomic_DNA"/>
</dbReference>
<dbReference type="AlphaFoldDB" id="E6M4S1"/>
<protein>
    <submittedName>
        <fullName evidence="1">Uncharacterized protein</fullName>
    </submittedName>
</protein>
<comment type="caution">
    <text evidence="1">The sequence shown here is derived from an EMBL/GenBank/DDBJ whole genome shotgun (WGS) entry which is preliminary data.</text>
</comment>